<dbReference type="Proteomes" id="UP001652445">
    <property type="component" value="Unassembled WGS sequence"/>
</dbReference>
<organism evidence="1 2">
    <name type="scientific">Paenibacillus baimaensis</name>
    <dbReference type="NCBI Taxonomy" id="2982185"/>
    <lineage>
        <taxon>Bacteria</taxon>
        <taxon>Bacillati</taxon>
        <taxon>Bacillota</taxon>
        <taxon>Bacilli</taxon>
        <taxon>Bacillales</taxon>
        <taxon>Paenibacillaceae</taxon>
        <taxon>Paenibacillus</taxon>
    </lineage>
</organism>
<reference evidence="1 2" key="1">
    <citation type="submission" date="2022-09" db="EMBL/GenBank/DDBJ databases">
        <authorList>
            <person name="Han X.L."/>
            <person name="Wang Q."/>
            <person name="Lu T."/>
        </authorList>
    </citation>
    <scope>NUCLEOTIDE SEQUENCE [LARGE SCALE GENOMIC DNA]</scope>
    <source>
        <strain evidence="1 2">WQ 127069</strain>
    </source>
</reference>
<gene>
    <name evidence="1" type="ORF">OB236_15485</name>
</gene>
<proteinExistence type="predicted"/>
<evidence type="ECO:0000313" key="2">
    <source>
        <dbReference type="Proteomes" id="UP001652445"/>
    </source>
</evidence>
<evidence type="ECO:0000313" key="1">
    <source>
        <dbReference type="EMBL" id="MCU6793507.1"/>
    </source>
</evidence>
<dbReference type="EMBL" id="JAOQIO010000053">
    <property type="protein sequence ID" value="MCU6793507.1"/>
    <property type="molecule type" value="Genomic_DNA"/>
</dbReference>
<keyword evidence="2" id="KW-1185">Reference proteome</keyword>
<name>A0ABT2UFY0_9BACL</name>
<comment type="caution">
    <text evidence="1">The sequence shown here is derived from an EMBL/GenBank/DDBJ whole genome shotgun (WGS) entry which is preliminary data.</text>
</comment>
<accession>A0ABT2UFY0</accession>
<dbReference type="RefSeq" id="WP_262684776.1">
    <property type="nucleotide sequence ID" value="NZ_JAOQIO010000053.1"/>
</dbReference>
<sequence length="186" mass="21507">MKFSDEQLQQIIQGEIIGDFFPYLGGTNKQVVFYLKELVGRMERSRLLKFDADFRSYGSGYASYVDVFCYKKDGSSTENKQGTLWIDGISIYLCKHAPVAIFGPNKKTKGNRNGSYGTLSPYSIGEIPSGMWDEELKFIKEKIAEYKIEFLTKRVVKEQLLFETEIRTILNNDGYKVFDALFYWED</sequence>
<protein>
    <recommendedName>
        <fullName evidence="3">Restriction endonuclease</fullName>
    </recommendedName>
</protein>
<evidence type="ECO:0008006" key="3">
    <source>
        <dbReference type="Google" id="ProtNLM"/>
    </source>
</evidence>